<accession>A0AAV0YZY7</accession>
<dbReference type="InterPro" id="IPR038765">
    <property type="entry name" value="Papain-like_cys_pep_sf"/>
</dbReference>
<dbReference type="GO" id="GO:0006508">
    <property type="term" value="P:proteolysis"/>
    <property type="evidence" value="ECO:0007669"/>
    <property type="project" value="UniProtKB-KW"/>
</dbReference>
<keyword evidence="3" id="KW-0378">Hydrolase</keyword>
<sequence length="281" mass="31408">MNDDDSMDIVMNDDVHDSTCSDPPSSLDWRSKGAVTPVKNQGHCGSCWAFAAVGAIEGIVAIETGKLLNFSEQEVLDCSKSNGCKGGSSIKAFEWVIGNEGVALESDYNYTAVKGTICKASQIQNSPFSAINSFNHVNQSEEGLLCAVVKQPIKVSFHVTRDFKDYTHGIYKGPDCPKNHSRLKWIMKEALFFKKWNENLETVLGCMYFDLALRMKQPPSPSEFGSFEQRIYYQKLDRSNRMGRAMVCFEINLDPISGNTWWLECSETTNISISIKGCLNY</sequence>
<comment type="similarity">
    <text evidence="1">Belongs to the peptidase C1 family.</text>
</comment>
<dbReference type="SMART" id="SM00645">
    <property type="entry name" value="Pept_C1"/>
    <property type="match status" value="1"/>
</dbReference>
<feature type="domain" description="Peptidase C1A papain C-terminal" evidence="6">
    <location>
        <begin position="23"/>
        <end position="194"/>
    </location>
</feature>
<keyword evidence="5" id="KW-1015">Disulfide bond</keyword>
<keyword evidence="8" id="KW-1185">Reference proteome</keyword>
<dbReference type="CDD" id="cd02248">
    <property type="entry name" value="Peptidase_C1A"/>
    <property type="match status" value="1"/>
</dbReference>
<dbReference type="Gene3D" id="3.90.70.10">
    <property type="entry name" value="Cysteine proteinases"/>
    <property type="match status" value="1"/>
</dbReference>
<dbReference type="Proteomes" id="UP001157006">
    <property type="component" value="Chromosome 1L"/>
</dbReference>
<gene>
    <name evidence="7" type="ORF">VFH_I468720</name>
</gene>
<dbReference type="PANTHER" id="PTHR12411">
    <property type="entry name" value="CYSTEINE PROTEASE FAMILY C1-RELATED"/>
    <property type="match status" value="1"/>
</dbReference>
<evidence type="ECO:0000256" key="5">
    <source>
        <dbReference type="ARBA" id="ARBA00023157"/>
    </source>
</evidence>
<dbReference type="InterPro" id="IPR000668">
    <property type="entry name" value="Peptidase_C1A_C"/>
</dbReference>
<dbReference type="InterPro" id="IPR039417">
    <property type="entry name" value="Peptidase_C1A_papain-like"/>
</dbReference>
<evidence type="ECO:0000256" key="2">
    <source>
        <dbReference type="ARBA" id="ARBA00022670"/>
    </source>
</evidence>
<dbReference type="PROSITE" id="PS00139">
    <property type="entry name" value="THIOL_PROTEASE_CYS"/>
    <property type="match status" value="1"/>
</dbReference>
<keyword evidence="4" id="KW-0788">Thiol protease</keyword>
<reference evidence="7 8" key="1">
    <citation type="submission" date="2023-01" db="EMBL/GenBank/DDBJ databases">
        <authorList>
            <person name="Kreplak J."/>
        </authorList>
    </citation>
    <scope>NUCLEOTIDE SEQUENCE [LARGE SCALE GENOMIC DNA]</scope>
</reference>
<dbReference type="GO" id="GO:0008234">
    <property type="term" value="F:cysteine-type peptidase activity"/>
    <property type="evidence" value="ECO:0007669"/>
    <property type="project" value="UniProtKB-KW"/>
</dbReference>
<protein>
    <recommendedName>
        <fullName evidence="6">Peptidase C1A papain C-terminal domain-containing protein</fullName>
    </recommendedName>
</protein>
<dbReference type="EMBL" id="OX451736">
    <property type="protein sequence ID" value="CAI8591022.1"/>
    <property type="molecule type" value="Genomic_DNA"/>
</dbReference>
<evidence type="ECO:0000313" key="8">
    <source>
        <dbReference type="Proteomes" id="UP001157006"/>
    </source>
</evidence>
<evidence type="ECO:0000256" key="1">
    <source>
        <dbReference type="ARBA" id="ARBA00008455"/>
    </source>
</evidence>
<dbReference type="AlphaFoldDB" id="A0AAV0YZY7"/>
<proteinExistence type="inferred from homology"/>
<dbReference type="Pfam" id="PF00112">
    <property type="entry name" value="Peptidase_C1"/>
    <property type="match status" value="1"/>
</dbReference>
<dbReference type="InterPro" id="IPR013128">
    <property type="entry name" value="Peptidase_C1A"/>
</dbReference>
<dbReference type="InterPro" id="IPR000169">
    <property type="entry name" value="Pept_cys_AS"/>
</dbReference>
<evidence type="ECO:0000259" key="6">
    <source>
        <dbReference type="SMART" id="SM00645"/>
    </source>
</evidence>
<keyword evidence="2" id="KW-0645">Protease</keyword>
<name>A0AAV0YZY7_VICFA</name>
<evidence type="ECO:0000256" key="4">
    <source>
        <dbReference type="ARBA" id="ARBA00022807"/>
    </source>
</evidence>
<dbReference type="SUPFAM" id="SSF54001">
    <property type="entry name" value="Cysteine proteinases"/>
    <property type="match status" value="1"/>
</dbReference>
<evidence type="ECO:0000313" key="7">
    <source>
        <dbReference type="EMBL" id="CAI8591022.1"/>
    </source>
</evidence>
<organism evidence="7 8">
    <name type="scientific">Vicia faba</name>
    <name type="common">Broad bean</name>
    <name type="synonym">Faba vulgaris</name>
    <dbReference type="NCBI Taxonomy" id="3906"/>
    <lineage>
        <taxon>Eukaryota</taxon>
        <taxon>Viridiplantae</taxon>
        <taxon>Streptophyta</taxon>
        <taxon>Embryophyta</taxon>
        <taxon>Tracheophyta</taxon>
        <taxon>Spermatophyta</taxon>
        <taxon>Magnoliopsida</taxon>
        <taxon>eudicotyledons</taxon>
        <taxon>Gunneridae</taxon>
        <taxon>Pentapetalae</taxon>
        <taxon>rosids</taxon>
        <taxon>fabids</taxon>
        <taxon>Fabales</taxon>
        <taxon>Fabaceae</taxon>
        <taxon>Papilionoideae</taxon>
        <taxon>50 kb inversion clade</taxon>
        <taxon>NPAAA clade</taxon>
        <taxon>Hologalegina</taxon>
        <taxon>IRL clade</taxon>
        <taxon>Fabeae</taxon>
        <taxon>Vicia</taxon>
    </lineage>
</organism>
<evidence type="ECO:0000256" key="3">
    <source>
        <dbReference type="ARBA" id="ARBA00022801"/>
    </source>
</evidence>